<name>A0A0F9JP09_9ZZZZ</name>
<dbReference type="AlphaFoldDB" id="A0A0F9JP09"/>
<comment type="caution">
    <text evidence="1">The sequence shown here is derived from an EMBL/GenBank/DDBJ whole genome shotgun (WGS) entry which is preliminary data.</text>
</comment>
<accession>A0A0F9JP09</accession>
<protein>
    <submittedName>
        <fullName evidence="1">Uncharacterized protein</fullName>
    </submittedName>
</protein>
<sequence length="260" mass="30212">MWVFTKFGFFSAVCARQGDGSRLNPPDPHRMMIRARDRGHLERLVERFPSLKQFEIIESTHNDYRFRLIIPKWRWRRVMDGLVKEQDYDNFKNEVDKVFGTETAEERRYHDELLMRVWSLAYGFQTRKYGPGIYAKPKKKGKGKRKADPFVEAQTTFKGSSRVCVETMPGRIEDASTAFRNAEPGKEEPVLMVLDQDTGEEIVCIWCPHYWDTDAEAYADAVTKGNAKIVAHPEYQKMSWRDAKLGNPTVYDPFASEVKA</sequence>
<organism evidence="1">
    <name type="scientific">marine sediment metagenome</name>
    <dbReference type="NCBI Taxonomy" id="412755"/>
    <lineage>
        <taxon>unclassified sequences</taxon>
        <taxon>metagenomes</taxon>
        <taxon>ecological metagenomes</taxon>
    </lineage>
</organism>
<dbReference type="EMBL" id="LAZR01010954">
    <property type="protein sequence ID" value="KKM64171.1"/>
    <property type="molecule type" value="Genomic_DNA"/>
</dbReference>
<proteinExistence type="predicted"/>
<reference evidence="1" key="1">
    <citation type="journal article" date="2015" name="Nature">
        <title>Complex archaea that bridge the gap between prokaryotes and eukaryotes.</title>
        <authorList>
            <person name="Spang A."/>
            <person name="Saw J.H."/>
            <person name="Jorgensen S.L."/>
            <person name="Zaremba-Niedzwiedzka K."/>
            <person name="Martijn J."/>
            <person name="Lind A.E."/>
            <person name="van Eijk R."/>
            <person name="Schleper C."/>
            <person name="Guy L."/>
            <person name="Ettema T.J."/>
        </authorList>
    </citation>
    <scope>NUCLEOTIDE SEQUENCE</scope>
</reference>
<evidence type="ECO:0000313" key="1">
    <source>
        <dbReference type="EMBL" id="KKM64171.1"/>
    </source>
</evidence>
<gene>
    <name evidence="1" type="ORF">LCGC14_1504060</name>
</gene>